<dbReference type="Pfam" id="PF02342">
    <property type="entry name" value="TerD"/>
    <property type="match status" value="1"/>
</dbReference>
<sequence length="135" mass="13993">LLLTAEGTGRDDADLVFHNHPEQDGVRVAGQAVEADLDAVPAAIETVVCVASIDADGPDAAFDADSTPSVSVRHGAQDLVFVPPPLTDGETVLLLVELYRRDGGWKVRAVGQGYANGLAGLAADFGVAVEEAETR</sequence>
<dbReference type="AlphaFoldDB" id="A0A6B3C9K7"/>
<name>A0A6B3C9K7_9ACTN</name>
<dbReference type="CDD" id="cd06974">
    <property type="entry name" value="TerD_like"/>
    <property type="match status" value="1"/>
</dbReference>
<accession>A0A6B3C9K7</accession>
<dbReference type="RefSeq" id="WP_164325477.1">
    <property type="nucleotide sequence ID" value="NZ_JAAGLU010000911.1"/>
</dbReference>
<evidence type="ECO:0000256" key="1">
    <source>
        <dbReference type="ARBA" id="ARBA00008775"/>
    </source>
</evidence>
<evidence type="ECO:0000259" key="2">
    <source>
        <dbReference type="Pfam" id="PF02342"/>
    </source>
</evidence>
<feature type="non-terminal residue" evidence="3">
    <location>
        <position position="135"/>
    </location>
</feature>
<dbReference type="Gene3D" id="2.60.60.30">
    <property type="entry name" value="sav2460 like domains"/>
    <property type="match status" value="1"/>
</dbReference>
<reference evidence="3" key="1">
    <citation type="submission" date="2020-01" db="EMBL/GenBank/DDBJ databases">
        <title>Insect and environment-associated Actinomycetes.</title>
        <authorList>
            <person name="Currrie C."/>
            <person name="Chevrette M."/>
            <person name="Carlson C."/>
            <person name="Stubbendieck R."/>
            <person name="Wendt-Pienkowski E."/>
        </authorList>
    </citation>
    <scope>NUCLEOTIDE SEQUENCE</scope>
    <source>
        <strain evidence="3">SID12501</strain>
    </source>
</reference>
<protein>
    <submittedName>
        <fullName evidence="3">TerD family protein</fullName>
    </submittedName>
</protein>
<organism evidence="3">
    <name type="scientific">Streptomyces sp. SID12501</name>
    <dbReference type="NCBI Taxonomy" id="2706042"/>
    <lineage>
        <taxon>Bacteria</taxon>
        <taxon>Bacillati</taxon>
        <taxon>Actinomycetota</taxon>
        <taxon>Actinomycetes</taxon>
        <taxon>Kitasatosporales</taxon>
        <taxon>Streptomycetaceae</taxon>
        <taxon>Streptomyces</taxon>
    </lineage>
</organism>
<dbReference type="EMBL" id="JAAGLU010000911">
    <property type="protein sequence ID" value="NEC93515.1"/>
    <property type="molecule type" value="Genomic_DNA"/>
</dbReference>
<comment type="similarity">
    <text evidence="1">Belongs to the CAPAB/TerDEXZ family.</text>
</comment>
<dbReference type="InterPro" id="IPR003325">
    <property type="entry name" value="TerD"/>
</dbReference>
<dbReference type="PANTHER" id="PTHR32097:SF4">
    <property type="entry name" value="GENERAL STRESS PROTEIN 16U"/>
    <property type="match status" value="1"/>
</dbReference>
<proteinExistence type="inferred from homology"/>
<comment type="caution">
    <text evidence="3">The sequence shown here is derived from an EMBL/GenBank/DDBJ whole genome shotgun (WGS) entry which is preliminary data.</text>
</comment>
<evidence type="ECO:0000313" key="3">
    <source>
        <dbReference type="EMBL" id="NEC93515.1"/>
    </source>
</evidence>
<feature type="domain" description="TerD" evidence="2">
    <location>
        <begin position="1"/>
        <end position="125"/>
    </location>
</feature>
<dbReference type="InterPro" id="IPR051324">
    <property type="entry name" value="Stress/Tellurium_Resist"/>
</dbReference>
<gene>
    <name evidence="3" type="ORF">G3I71_49105</name>
</gene>
<dbReference type="PANTHER" id="PTHR32097">
    <property type="entry name" value="CAMP-BINDING PROTEIN 1-RELATED"/>
    <property type="match status" value="1"/>
</dbReference>
<feature type="non-terminal residue" evidence="3">
    <location>
        <position position="1"/>
    </location>
</feature>